<protein>
    <recommendedName>
        <fullName evidence="4">Helix-turn-helix domain-containing protein</fullName>
    </recommendedName>
</protein>
<dbReference type="RefSeq" id="WP_060845800.1">
    <property type="nucleotide sequence ID" value="NZ_AP014704.1"/>
</dbReference>
<dbReference type="Proteomes" id="UP000061432">
    <property type="component" value="Chromosome"/>
</dbReference>
<proteinExistence type="predicted"/>
<evidence type="ECO:0008006" key="4">
    <source>
        <dbReference type="Google" id="ProtNLM"/>
    </source>
</evidence>
<evidence type="ECO:0000256" key="1">
    <source>
        <dbReference type="SAM" id="MobiDB-lite"/>
    </source>
</evidence>
<evidence type="ECO:0000313" key="2">
    <source>
        <dbReference type="EMBL" id="BAQ44259.1"/>
    </source>
</evidence>
<evidence type="ECO:0000313" key="3">
    <source>
        <dbReference type="Proteomes" id="UP000061432"/>
    </source>
</evidence>
<dbReference type="PATRIC" id="fig|270351.10.peg.811"/>
<dbReference type="KEGG" id="maqu:Maq22A_c04170"/>
<dbReference type="STRING" id="270351.Maq22A_c04170"/>
<organism evidence="2 3">
    <name type="scientific">Methylobacterium aquaticum</name>
    <dbReference type="NCBI Taxonomy" id="270351"/>
    <lineage>
        <taxon>Bacteria</taxon>
        <taxon>Pseudomonadati</taxon>
        <taxon>Pseudomonadota</taxon>
        <taxon>Alphaproteobacteria</taxon>
        <taxon>Hyphomicrobiales</taxon>
        <taxon>Methylobacteriaceae</taxon>
        <taxon>Methylobacterium</taxon>
    </lineage>
</organism>
<reference evidence="3" key="2">
    <citation type="submission" date="2015-01" db="EMBL/GenBank/DDBJ databases">
        <title>Complete genome sequence of Methylobacterium aquaticum strain 22A.</title>
        <authorList>
            <person name="Tani A."/>
            <person name="Ogura Y."/>
            <person name="Hayashi T."/>
        </authorList>
    </citation>
    <scope>NUCLEOTIDE SEQUENCE [LARGE SCALE GENOMIC DNA]</scope>
    <source>
        <strain evidence="3">MA-22A</strain>
    </source>
</reference>
<feature type="region of interest" description="Disordered" evidence="1">
    <location>
        <begin position="1"/>
        <end position="24"/>
    </location>
</feature>
<reference evidence="2 3" key="1">
    <citation type="journal article" date="2015" name="Genome Announc.">
        <title>Complete Genome Sequence of Methylobacterium aquaticum Strain 22A, Isolated from Racomitrium japonicum Moss.</title>
        <authorList>
            <person name="Tani A."/>
            <person name="Ogura Y."/>
            <person name="Hayashi T."/>
            <person name="Kimbara K."/>
        </authorList>
    </citation>
    <scope>NUCLEOTIDE SEQUENCE [LARGE SCALE GENOMIC DNA]</scope>
    <source>
        <strain evidence="2 3">MA-22A</strain>
    </source>
</reference>
<feature type="compositionally biased region" description="Low complexity" evidence="1">
    <location>
        <begin position="1"/>
        <end position="16"/>
    </location>
</feature>
<dbReference type="InterPro" id="IPR036388">
    <property type="entry name" value="WH-like_DNA-bd_sf"/>
</dbReference>
<dbReference type="AlphaFoldDB" id="A0A0C6FGU6"/>
<accession>A0A0C6FGU6</accession>
<dbReference type="Gene3D" id="1.10.10.10">
    <property type="entry name" value="Winged helix-like DNA-binding domain superfamily/Winged helix DNA-binding domain"/>
    <property type="match status" value="1"/>
</dbReference>
<dbReference type="EMBL" id="AP014704">
    <property type="protein sequence ID" value="BAQ44259.1"/>
    <property type="molecule type" value="Genomic_DNA"/>
</dbReference>
<sequence>MKGAAAQRATARAPQADLDQRGALDQLATTSAPPQDYVSPPIDRQGAARKVFLWLRQIARHAGLTPLGYRVAIEISQCVDRRKGYAHPSHEMLADALDASRRGIQLAVKQLQDRGHLDVTVSRGAGHANRYRLRLNRATPEAG</sequence>
<name>A0A0C6FGU6_9HYPH</name>
<gene>
    <name evidence="2" type="ORF">Maq22A_c04170</name>
</gene>